<dbReference type="RefSeq" id="WP_236098766.1">
    <property type="nucleotide sequence ID" value="NZ_JAKGUD010000003.1"/>
</dbReference>
<evidence type="ECO:0000313" key="8">
    <source>
        <dbReference type="EMBL" id="MCF4142009.1"/>
    </source>
</evidence>
<dbReference type="InterPro" id="IPR015943">
    <property type="entry name" value="WD40/YVTN_repeat-like_dom_sf"/>
</dbReference>
<dbReference type="InterPro" id="IPR011047">
    <property type="entry name" value="Quinoprotein_ADH-like_sf"/>
</dbReference>
<evidence type="ECO:0000256" key="4">
    <source>
        <dbReference type="ARBA" id="ARBA00022723"/>
    </source>
</evidence>
<sequence>MRSSSPKESRTFLFSIFVLWLFIYVSLPCSSAFADKALPLKAYPKLNWGLEDVYVTGYPPNVLILIDTGSPMLWTPNGKMPSEKVSYYDTPLVDCTYGDGSRPSSWFNARNERYGIDRDGSNNDTYDDNCYYNDLIFKDPSYTRDNPKPGYSVNDLIPNDSRLYKMKLVLWRILESPELIEELNLGLATFWQENVRTPLPADWYKVYPYKGGPDWAIEDYRYHNCYRDSQKISWGVNIDDYKYGSQKANKARLRVPIQNTSDSDVVDQIKKLIDGEESSNNDELRADGKAPLARSIYSTKVSSTLESNGDLSGTAWHFFDNTHMGGVCQTNWLVVMTAGDDNIGGESPVDSVKKLYQKSKRLNGQDLNYPIRTLVIGFVDPDDDSPDVVKLRDTLNRMAFYGMDSGYESDGTPREYVAPSEGESYALFANDVPGLIQGFSRVFATIQSGRFGSNAPIAVRSPGAEEELSAYTPFYTRKVEGQWWGDLRKEDLDTGRTLWSAEEELPSPGSRNIYTVNWDDSDGVPDLGVGNLCVFKPETSARKRSVFSEEMGFGKNNKKDLNDLIGWLRGYESYKNKKDLSRREHVLSDMEHSSLCLVGAPSDSYIDPDYVKFKKKWSKRASSVYIQSNSGMLHAFDSETGEERWAFVPPNALYRYRIASLRFVMSSSGSSDNYKVDSYSSAEGSNSLYLLDGPMAVGDVRLPSGDYATILIGFLGRGGAGMYALDITDPDSPFFLWAIENVFDVNNSSEKKLYWTKKEGTTSLGADLQVLSKNDSPNFNYLGFTVTGAPSLGKITLGGEEKFVFVLSGGVGIGKDGSIGRAIYVVDVLTGEILHTFYEALDEDGKNEEVGSVLSPAVPYSTRMINRSIEGFFSSDSKGGVLHGEKEDDSLTLKRIWSLSCPSIRDGVSFSALVNPFPLAVGLIDSDVWFFGGTSPFSLLEDKEGFSNEINIIYALNVEEIEKDSSFKDFGNAGVGLVGLDDESQSDDPLGWFTPLAQESSRKGQEYSTTSPLMSHGAIFIATYRKDLKEDPCTANGFANLYVLDPRTGRGLFGGGRKYITFEGLKIAGLAVLDDKLLISVKKMKPFSKPEGAEDIDIVEKGDLIQIDLNDLDLPEGVIGSRKPKAIYWREIFLQ</sequence>
<keyword evidence="5" id="KW-0106">Calcium</keyword>
<evidence type="ECO:0000256" key="5">
    <source>
        <dbReference type="ARBA" id="ARBA00022837"/>
    </source>
</evidence>
<evidence type="ECO:0000256" key="2">
    <source>
        <dbReference type="ARBA" id="ARBA00008387"/>
    </source>
</evidence>
<evidence type="ECO:0000256" key="3">
    <source>
        <dbReference type="ARBA" id="ARBA00022558"/>
    </source>
</evidence>
<dbReference type="Proteomes" id="UP001200430">
    <property type="component" value="Unassembled WGS sequence"/>
</dbReference>
<dbReference type="SUPFAM" id="SSF50998">
    <property type="entry name" value="Quinoprotein alcohol dehydrogenase-like"/>
    <property type="match status" value="1"/>
</dbReference>
<keyword evidence="6" id="KW-0281">Fimbrium</keyword>
<accession>A0ABS9ELC5</accession>
<comment type="caution">
    <text evidence="8">The sequence shown here is derived from an EMBL/GenBank/DDBJ whole genome shotgun (WGS) entry which is preliminary data.</text>
</comment>
<name>A0ABS9ELC5_9BACT</name>
<dbReference type="InterPro" id="IPR008707">
    <property type="entry name" value="B-propeller_PilY1"/>
</dbReference>
<keyword evidence="9" id="KW-1185">Reference proteome</keyword>
<proteinExistence type="inferred from homology"/>
<dbReference type="EMBL" id="JAKGUD010000003">
    <property type="protein sequence ID" value="MCF4142009.1"/>
    <property type="molecule type" value="Genomic_DNA"/>
</dbReference>
<dbReference type="Pfam" id="PF05567">
    <property type="entry name" value="T4P_PilY1"/>
    <property type="match status" value="1"/>
</dbReference>
<evidence type="ECO:0000259" key="7">
    <source>
        <dbReference type="Pfam" id="PF05567"/>
    </source>
</evidence>
<feature type="domain" description="PilY1 beta-propeller" evidence="7">
    <location>
        <begin position="608"/>
        <end position="748"/>
    </location>
</feature>
<organism evidence="8 9">
    <name type="scientific">Dethiosulfovibrio marinus</name>
    <dbReference type="NCBI Taxonomy" id="133532"/>
    <lineage>
        <taxon>Bacteria</taxon>
        <taxon>Thermotogati</taxon>
        <taxon>Synergistota</taxon>
        <taxon>Synergistia</taxon>
        <taxon>Synergistales</taxon>
        <taxon>Dethiosulfovibrionaceae</taxon>
        <taxon>Dethiosulfovibrio</taxon>
    </lineage>
</organism>
<comment type="subcellular location">
    <subcellularLocation>
        <location evidence="1">Fimbrium</location>
    </subcellularLocation>
</comment>
<keyword evidence="3" id="KW-1029">Fimbrium biogenesis</keyword>
<evidence type="ECO:0000313" key="9">
    <source>
        <dbReference type="Proteomes" id="UP001200430"/>
    </source>
</evidence>
<gene>
    <name evidence="8" type="ORF">L2W38_04160</name>
</gene>
<evidence type="ECO:0000256" key="1">
    <source>
        <dbReference type="ARBA" id="ARBA00004561"/>
    </source>
</evidence>
<protein>
    <recommendedName>
        <fullName evidence="7">PilY1 beta-propeller domain-containing protein</fullName>
    </recommendedName>
</protein>
<dbReference type="Gene3D" id="2.130.10.10">
    <property type="entry name" value="YVTN repeat-like/Quinoprotein amine dehydrogenase"/>
    <property type="match status" value="1"/>
</dbReference>
<evidence type="ECO:0000256" key="6">
    <source>
        <dbReference type="ARBA" id="ARBA00023263"/>
    </source>
</evidence>
<keyword evidence="4" id="KW-0479">Metal-binding</keyword>
<comment type="similarity">
    <text evidence="2">Belongs to the PilY1 family.</text>
</comment>
<reference evidence="8 9" key="1">
    <citation type="submission" date="2022-01" db="EMBL/GenBank/DDBJ databases">
        <title>Dethiosulfovibrio faecalis sp. nov., a novel proteolytic, non-sulfur-reducing bacterium isolated from a marine aquaculture solid waste bioreactor.</title>
        <authorList>
            <person name="Grabowski S."/>
            <person name="Apolinario E."/>
            <person name="Schneider N."/>
            <person name="Marshall C.W."/>
            <person name="Sowers K.R."/>
        </authorList>
    </citation>
    <scope>NUCLEOTIDE SEQUENCE [LARGE SCALE GENOMIC DNA]</scope>
    <source>
        <strain evidence="8 9">DSM 12537</strain>
    </source>
</reference>